<dbReference type="PANTHER" id="PTHR31011:SF2">
    <property type="entry name" value="PROTEIN STB2-RELATED"/>
    <property type="match status" value="1"/>
</dbReference>
<dbReference type="AlphaFoldDB" id="A0A1E4SJE9"/>
<feature type="compositionally biased region" description="Low complexity" evidence="1">
    <location>
        <begin position="155"/>
        <end position="181"/>
    </location>
</feature>
<dbReference type="InterPro" id="IPR059025">
    <property type="entry name" value="STB6_N"/>
</dbReference>
<dbReference type="InterPro" id="IPR038919">
    <property type="entry name" value="STB2/STB2"/>
</dbReference>
<feature type="region of interest" description="Disordered" evidence="1">
    <location>
        <begin position="148"/>
        <end position="184"/>
    </location>
</feature>
<dbReference type="PANTHER" id="PTHR31011">
    <property type="entry name" value="PROTEIN STB2-RELATED"/>
    <property type="match status" value="1"/>
</dbReference>
<dbReference type="GeneID" id="30981594"/>
<evidence type="ECO:0000256" key="1">
    <source>
        <dbReference type="SAM" id="MobiDB-lite"/>
    </source>
</evidence>
<evidence type="ECO:0000259" key="2">
    <source>
        <dbReference type="Pfam" id="PF25995"/>
    </source>
</evidence>
<organism evidence="3 4">
    <name type="scientific">Suhomyces tanzawaensis NRRL Y-17324</name>
    <dbReference type="NCBI Taxonomy" id="984487"/>
    <lineage>
        <taxon>Eukaryota</taxon>
        <taxon>Fungi</taxon>
        <taxon>Dikarya</taxon>
        <taxon>Ascomycota</taxon>
        <taxon>Saccharomycotina</taxon>
        <taxon>Pichiomycetes</taxon>
        <taxon>Debaryomycetaceae</taxon>
        <taxon>Suhomyces</taxon>
    </lineage>
</organism>
<dbReference type="STRING" id="984487.A0A1E4SJE9"/>
<name>A0A1E4SJE9_9ASCO</name>
<keyword evidence="4" id="KW-1185">Reference proteome</keyword>
<proteinExistence type="predicted"/>
<sequence length="1012" mass="115193">MTTFAPISFVAPMPQAPKHHVSASKHKSLAPAASGVEAANIPNPEQLITYVFPDFNAANYFQKEFVSSNEFFIMEESQVSGFDLYLVEQWVNARKIGSVVATYTGDISSSISVIKFTIIKKQSKYYPIRLQEYLNELMTNHAKIKKMDERLPQRNSASQSNLASISSVTPSTLPEPSLSSSHRGQPDEVCFVTNLASLPSNLNLIPIIKGDSRSIQDDFIINSNLKKLQCCGRSLYLTTNKISDANEDKFRHMYKVESDNIPIKFAIRELVNVIQTCLFYFDLLDAKYCDGLLCNKTEEAILNWWNLIGLPHFNVKPNPKNGILPSRSVAAIISLTISVKLRLQLVGGCDVPKDPFDFENFMLSIGQFQRQYKLEKRRKLDLETLNKLFSVTNTRLLPEKYRNYIGTSNIDNFEDQDTQFSGNTLSPTSQRKGKNYYSMELKKLTNVVKNTVQDIQAASRDNDDMPNGKSSGGRIRSKIAKLADNISPIDVETLDLELLVKHYLTGKTLTRLFYGLNDSFTNQKVNGNFLRGTESGDKEYGHNQYSKRLKPHSHHHRHRQYSANSSAKQYKFTSLKDKITSTQKSMISGGSSSDLSKYSRGFNKMKIGLSNRKILGSNGKRNGSDDDSNPMPFAIDNNHRFDDRSPINHDMMLNSSILDSSLQIPAEINNVDGKSVISRASSNKNTFTPLEKLHHRLNRRNSYPNLIPKETNLNILEFSKKERGVNQQDVLMPMRFRSASLSKIEIPVSQIEQGDPVSIEKFSHRYISGVDELIKYENLLSYYESDNSSNPSSSLANTDTIPTDIVTTSKVKKKYNYLNLELIKLRNIYQQMHSSKSKIVDEDLMNDLKYNIEDLKGTVDRLVYETRIVNKRINELDESCKVLDIKLNDQCKSKLSDLISNLINLRKFNEVFKNDAEKKDIMKKLIGNNENAFETTNTNTNDNILKVIITFIYEMVLFIFHLFKFDGTNMNLDRIRQSWVKLDPNRKIINRAYSYVGREPSRSSVTSIELGD</sequence>
<gene>
    <name evidence="3" type="ORF">CANTADRAFT_25558</name>
</gene>
<dbReference type="Proteomes" id="UP000094285">
    <property type="component" value="Unassembled WGS sequence"/>
</dbReference>
<dbReference type="RefSeq" id="XP_020064753.1">
    <property type="nucleotide sequence ID" value="XM_020207457.1"/>
</dbReference>
<dbReference type="OrthoDB" id="19806at2759"/>
<dbReference type="EMBL" id="KV453911">
    <property type="protein sequence ID" value="ODV79631.1"/>
    <property type="molecule type" value="Genomic_DNA"/>
</dbReference>
<dbReference type="GO" id="GO:0070822">
    <property type="term" value="C:Sin3-type complex"/>
    <property type="evidence" value="ECO:0007669"/>
    <property type="project" value="TreeGrafter"/>
</dbReference>
<protein>
    <recommendedName>
        <fullName evidence="2">STB6-like N-terminal domain-containing protein</fullName>
    </recommendedName>
</protein>
<dbReference type="Pfam" id="PF25995">
    <property type="entry name" value="STB6_N"/>
    <property type="match status" value="1"/>
</dbReference>
<feature type="domain" description="STB6-like N-terminal" evidence="2">
    <location>
        <begin position="49"/>
        <end position="228"/>
    </location>
</feature>
<reference evidence="4" key="1">
    <citation type="submission" date="2016-05" db="EMBL/GenBank/DDBJ databases">
        <title>Comparative genomics of biotechnologically important yeasts.</title>
        <authorList>
            <consortium name="DOE Joint Genome Institute"/>
            <person name="Riley R."/>
            <person name="Haridas S."/>
            <person name="Wolfe K.H."/>
            <person name="Lopes M.R."/>
            <person name="Hittinger C.T."/>
            <person name="Goker M."/>
            <person name="Salamov A."/>
            <person name="Wisecaver J."/>
            <person name="Long T.M."/>
            <person name="Aerts A.L."/>
            <person name="Barry K."/>
            <person name="Choi C."/>
            <person name="Clum A."/>
            <person name="Coughlan A.Y."/>
            <person name="Deshpande S."/>
            <person name="Douglass A.P."/>
            <person name="Hanson S.J."/>
            <person name="Klenk H.-P."/>
            <person name="Labutti K."/>
            <person name="Lapidus A."/>
            <person name="Lindquist E."/>
            <person name="Lipzen A."/>
            <person name="Meier-Kolthoff J.P."/>
            <person name="Ohm R.A."/>
            <person name="Otillar R.P."/>
            <person name="Pangilinan J."/>
            <person name="Peng Y."/>
            <person name="Rokas A."/>
            <person name="Rosa C.A."/>
            <person name="Scheuner C."/>
            <person name="Sibirny A.A."/>
            <person name="Slot J.C."/>
            <person name="Stielow J.B."/>
            <person name="Sun H."/>
            <person name="Kurtzman C.P."/>
            <person name="Blackwell M."/>
            <person name="Grigoriev I.V."/>
            <person name="Jeffries T.W."/>
        </authorList>
    </citation>
    <scope>NUCLEOTIDE SEQUENCE [LARGE SCALE GENOMIC DNA]</scope>
    <source>
        <strain evidence="4">NRRL Y-17324</strain>
    </source>
</reference>
<evidence type="ECO:0000313" key="4">
    <source>
        <dbReference type="Proteomes" id="UP000094285"/>
    </source>
</evidence>
<evidence type="ECO:0000313" key="3">
    <source>
        <dbReference type="EMBL" id="ODV79631.1"/>
    </source>
</evidence>
<accession>A0A1E4SJE9</accession>